<dbReference type="KEGG" id="iho:Igni_0116"/>
<sequence>MKCYFCDSSAVARCEVCGRPVCERHSPVCPACLRGRCEVCGKRLSVSRCYVCGRLVCRECSEEVQPGMRVCKYCLPNWREKLDEVTKKSLKKYVRWYLEEARRYSRLWRAGKLDLDNDG</sequence>
<accession>A8A8P8</accession>
<reference evidence="1 2" key="1">
    <citation type="journal article" date="2008" name="Genome Biol.">
        <title>A genomic analysis of the archaeal system Ignicoccus hospitalis-Nanoarchaeum equitans.</title>
        <authorList>
            <person name="Podar M."/>
            <person name="Anderson I."/>
            <person name="Makarova K.S."/>
            <person name="Elkins J.G."/>
            <person name="Ivanova N."/>
            <person name="Wall M.A."/>
            <person name="Lykidis A."/>
            <person name="Mavromatis K."/>
            <person name="Sun H."/>
            <person name="Hudson M.E."/>
            <person name="Chen W."/>
            <person name="Deciu C."/>
            <person name="Hutchison D."/>
            <person name="Eads J.R."/>
            <person name="Anderson A."/>
            <person name="Fernandes F."/>
            <person name="Szeto E."/>
            <person name="Lapidus A."/>
            <person name="Kyrpides N.C."/>
            <person name="Saier M.H.Jr."/>
            <person name="Richardson P.M."/>
            <person name="Rachel R."/>
            <person name="Huber H."/>
            <person name="Eisen J.A."/>
            <person name="Koonin E.V."/>
            <person name="Keller M."/>
            <person name="Stetter K.O."/>
        </authorList>
    </citation>
    <scope>NUCLEOTIDE SEQUENCE [LARGE SCALE GENOMIC DNA]</scope>
    <source>
        <strain evidence="2">KIN4/I / DSM 18386 / JCM 14125</strain>
    </source>
</reference>
<dbReference type="InterPro" id="IPR011011">
    <property type="entry name" value="Znf_FYVE_PHD"/>
</dbReference>
<dbReference type="EMBL" id="CP000816">
    <property type="protein sequence ID" value="ABU81300.1"/>
    <property type="molecule type" value="Genomic_DNA"/>
</dbReference>
<proteinExistence type="predicted"/>
<dbReference type="STRING" id="453591.Igni_0116"/>
<evidence type="ECO:0000313" key="1">
    <source>
        <dbReference type="EMBL" id="ABU81300.1"/>
    </source>
</evidence>
<dbReference type="eggNOG" id="arCOG07221">
    <property type="taxonomic scope" value="Archaea"/>
</dbReference>
<protein>
    <recommendedName>
        <fullName evidence="3">B box-type domain-containing protein</fullName>
    </recommendedName>
</protein>
<dbReference type="SUPFAM" id="SSF57903">
    <property type="entry name" value="FYVE/PHD zinc finger"/>
    <property type="match status" value="1"/>
</dbReference>
<dbReference type="AlphaFoldDB" id="A8A8P8"/>
<name>A8A8P8_IGNH4</name>
<dbReference type="HOGENOM" id="CLU_2056033_0_0_2"/>
<dbReference type="RefSeq" id="WP_011998152.1">
    <property type="nucleotide sequence ID" value="NC_009776.1"/>
</dbReference>
<evidence type="ECO:0000313" key="2">
    <source>
        <dbReference type="Proteomes" id="UP000000262"/>
    </source>
</evidence>
<gene>
    <name evidence="1" type="ordered locus">Igni_0116</name>
</gene>
<dbReference type="GeneID" id="41339631"/>
<dbReference type="OrthoDB" id="70008at2157"/>
<organism evidence="1 2">
    <name type="scientific">Ignicoccus hospitalis (strain KIN4/I / DSM 18386 / JCM 14125)</name>
    <dbReference type="NCBI Taxonomy" id="453591"/>
    <lineage>
        <taxon>Archaea</taxon>
        <taxon>Thermoproteota</taxon>
        <taxon>Thermoprotei</taxon>
        <taxon>Desulfurococcales</taxon>
        <taxon>Desulfurococcaceae</taxon>
        <taxon>Ignicoccus</taxon>
    </lineage>
</organism>
<evidence type="ECO:0008006" key="3">
    <source>
        <dbReference type="Google" id="ProtNLM"/>
    </source>
</evidence>
<dbReference type="Proteomes" id="UP000000262">
    <property type="component" value="Chromosome"/>
</dbReference>
<keyword evidence="2" id="KW-1185">Reference proteome</keyword>